<comment type="function">
    <text evidence="8">Part of the spliceosome which catalyzes two sequential transesterification reactions, first the excision of the non-coding intron from pre-mRNA and then the ligation of the coding exons to form the mature mRNA. Plays a role in stabilizing the structure of the spliceosome catalytic core and docking of the branch helix into the active site, producing 5'-exon and lariat intron-3'-intermediates.</text>
</comment>
<feature type="binding site" evidence="8">
    <location>
        <position position="83"/>
    </location>
    <ligand>
        <name>Zn(2+)</name>
        <dbReference type="ChEBI" id="CHEBI:29105"/>
    </ligand>
</feature>
<feature type="binding site" evidence="8">
    <location>
        <position position="46"/>
    </location>
    <ligand>
        <name>Zn(2+)</name>
        <dbReference type="ChEBI" id="CHEBI:29105"/>
    </ligand>
</feature>
<dbReference type="AlphaFoldDB" id="B8AB71"/>
<dbReference type="Proteomes" id="UP000007015">
    <property type="component" value="Chromosome 1"/>
</dbReference>
<feature type="region of interest" description="Disordered" evidence="9">
    <location>
        <begin position="109"/>
        <end position="130"/>
    </location>
</feature>
<protein>
    <recommendedName>
        <fullName evidence="8">Splicing factor YJU2</fullName>
    </recommendedName>
</protein>
<comment type="subunit">
    <text evidence="8">Component of the spliceosome. Present in the activated B complex, the catalytically activated B* complex which catalyzes the branching, the catalytic step 1 C complex catalyzing the exon ligation, and the postcatalytic P complex containing the ligated exons (mRNA) and the excised lariat intron.</text>
</comment>
<evidence type="ECO:0000256" key="9">
    <source>
        <dbReference type="SAM" id="MobiDB-lite"/>
    </source>
</evidence>
<evidence type="ECO:0000256" key="3">
    <source>
        <dbReference type="ARBA" id="ARBA00022723"/>
    </source>
</evidence>
<dbReference type="PANTHER" id="PTHR12111">
    <property type="entry name" value="SPLICING FACTOR YJU2"/>
    <property type="match status" value="1"/>
</dbReference>
<keyword evidence="2" id="KW-0507">mRNA processing</keyword>
<feature type="binding site" evidence="8">
    <location>
        <position position="43"/>
    </location>
    <ligand>
        <name>Zn(2+)</name>
        <dbReference type="ChEBI" id="CHEBI:29105"/>
    </ligand>
</feature>
<dbReference type="InterPro" id="IPR007590">
    <property type="entry name" value="Saf4/Yju2"/>
</dbReference>
<feature type="compositionally biased region" description="Basic residues" evidence="9">
    <location>
        <begin position="332"/>
        <end position="346"/>
    </location>
</feature>
<feature type="binding site" evidence="8">
    <location>
        <position position="80"/>
    </location>
    <ligand>
        <name>Zn(2+)</name>
        <dbReference type="ChEBI" id="CHEBI:29105"/>
    </ligand>
</feature>
<keyword evidence="11" id="KW-1185">Reference proteome</keyword>
<proteinExistence type="inferred from homology"/>
<sequence length="528" mass="59252">MGERKVLNKYYPPDFDPSKIPRRRQPKNQQIKVRMMLPMSIRCGTCGTYIYKGTKFNSRKEDVEGEKYLGIQIFRFYFKCTKCSAEITFKTDPQNSDYTVESGASRNFEPWREEDEVADREKRKRDEEEMGDAMRALENRAMDSKQDMDILAALEEMRSMKSRHAGVTVDQMLEILKRSAHDKLALCSPGFQHAVLAALGLVEDDDADDEDLVIPGQMNGSSQSVSNATDVLTKTSGSDNANKEGNKIWPSKMPKFIVKPKSTPTDPIKKQKTETTAAPNNGKAPVAEEKSEPAQNNVLQSLCQNYDSDEMKIAVRTNEERKEIQLGLQSHARGHHQKTTHSRRRRDATTLPEADPSMEERPVSHRSSCTVTDADEDDLPTQWNKWRRAAALSRRTRRAPRVAVPASPTCACGGRMHRVPKPRPMPTAVDERADGACGGLAPVLPPAAAAAWYPYDLMCTECDGETGWRRRKPACWAADWKAARPRQRWRPYPSFADVAAALGDLRLGAGDDDDHSGDVDMISCSFQK</sequence>
<dbReference type="Gramene" id="BGIOSGA003867-TA">
    <property type="protein sequence ID" value="BGIOSGA003867-PA"/>
    <property type="gene ID" value="BGIOSGA003867"/>
</dbReference>
<accession>B8AB71</accession>
<evidence type="ECO:0000256" key="4">
    <source>
        <dbReference type="ARBA" id="ARBA00022728"/>
    </source>
</evidence>
<reference evidence="10 11" key="1">
    <citation type="journal article" date="2005" name="PLoS Biol.">
        <title>The genomes of Oryza sativa: a history of duplications.</title>
        <authorList>
            <person name="Yu J."/>
            <person name="Wang J."/>
            <person name="Lin W."/>
            <person name="Li S."/>
            <person name="Li H."/>
            <person name="Zhou J."/>
            <person name="Ni P."/>
            <person name="Dong W."/>
            <person name="Hu S."/>
            <person name="Zeng C."/>
            <person name="Zhang J."/>
            <person name="Zhang Y."/>
            <person name="Li R."/>
            <person name="Xu Z."/>
            <person name="Li S."/>
            <person name="Li X."/>
            <person name="Zheng H."/>
            <person name="Cong L."/>
            <person name="Lin L."/>
            <person name="Yin J."/>
            <person name="Geng J."/>
            <person name="Li G."/>
            <person name="Shi J."/>
            <person name="Liu J."/>
            <person name="Lv H."/>
            <person name="Li J."/>
            <person name="Wang J."/>
            <person name="Deng Y."/>
            <person name="Ran L."/>
            <person name="Shi X."/>
            <person name="Wang X."/>
            <person name="Wu Q."/>
            <person name="Li C."/>
            <person name="Ren X."/>
            <person name="Wang J."/>
            <person name="Wang X."/>
            <person name="Li D."/>
            <person name="Liu D."/>
            <person name="Zhang X."/>
            <person name="Ji Z."/>
            <person name="Zhao W."/>
            <person name="Sun Y."/>
            <person name="Zhang Z."/>
            <person name="Bao J."/>
            <person name="Han Y."/>
            <person name="Dong L."/>
            <person name="Ji J."/>
            <person name="Chen P."/>
            <person name="Wu S."/>
            <person name="Liu J."/>
            <person name="Xiao Y."/>
            <person name="Bu D."/>
            <person name="Tan J."/>
            <person name="Yang L."/>
            <person name="Ye C."/>
            <person name="Zhang J."/>
            <person name="Xu J."/>
            <person name="Zhou Y."/>
            <person name="Yu Y."/>
            <person name="Zhang B."/>
            <person name="Zhuang S."/>
            <person name="Wei H."/>
            <person name="Liu B."/>
            <person name="Lei M."/>
            <person name="Yu H."/>
            <person name="Li Y."/>
            <person name="Xu H."/>
            <person name="Wei S."/>
            <person name="He X."/>
            <person name="Fang L."/>
            <person name="Zhang Z."/>
            <person name="Zhang Y."/>
            <person name="Huang X."/>
            <person name="Su Z."/>
            <person name="Tong W."/>
            <person name="Li J."/>
            <person name="Tong Z."/>
            <person name="Li S."/>
            <person name="Ye J."/>
            <person name="Wang L."/>
            <person name="Fang L."/>
            <person name="Lei T."/>
            <person name="Chen C."/>
            <person name="Chen H."/>
            <person name="Xu Z."/>
            <person name="Li H."/>
            <person name="Huang H."/>
            <person name="Zhang F."/>
            <person name="Xu H."/>
            <person name="Li N."/>
            <person name="Zhao C."/>
            <person name="Li S."/>
            <person name="Dong L."/>
            <person name="Huang Y."/>
            <person name="Li L."/>
            <person name="Xi Y."/>
            <person name="Qi Q."/>
            <person name="Li W."/>
            <person name="Zhang B."/>
            <person name="Hu W."/>
            <person name="Zhang Y."/>
            <person name="Tian X."/>
            <person name="Jiao Y."/>
            <person name="Liang X."/>
            <person name="Jin J."/>
            <person name="Gao L."/>
            <person name="Zheng W."/>
            <person name="Hao B."/>
            <person name="Liu S."/>
            <person name="Wang W."/>
            <person name="Yuan L."/>
            <person name="Cao M."/>
            <person name="McDermott J."/>
            <person name="Samudrala R."/>
            <person name="Wang J."/>
            <person name="Wong G.K."/>
            <person name="Yang H."/>
        </authorList>
    </citation>
    <scope>NUCLEOTIDE SEQUENCE [LARGE SCALE GENOMIC DNA]</scope>
    <source>
        <strain evidence="11">cv. 93-11</strain>
    </source>
</reference>
<dbReference type="GO" id="GO:0000349">
    <property type="term" value="P:generation of catalytic spliceosome for first transesterification step"/>
    <property type="evidence" value="ECO:0007669"/>
    <property type="project" value="UniProtKB-UniRule"/>
</dbReference>
<evidence type="ECO:0000256" key="2">
    <source>
        <dbReference type="ARBA" id="ARBA00022664"/>
    </source>
</evidence>
<evidence type="ECO:0000313" key="11">
    <source>
        <dbReference type="Proteomes" id="UP000007015"/>
    </source>
</evidence>
<comment type="subcellular location">
    <subcellularLocation>
        <location evidence="1 8">Nucleus</location>
    </subcellularLocation>
</comment>
<feature type="region of interest" description="Disordered" evidence="9">
    <location>
        <begin position="256"/>
        <end position="294"/>
    </location>
</feature>
<dbReference type="GO" id="GO:0046872">
    <property type="term" value="F:metal ion binding"/>
    <property type="evidence" value="ECO:0007669"/>
    <property type="project" value="UniProtKB-KW"/>
</dbReference>
<evidence type="ECO:0000256" key="1">
    <source>
        <dbReference type="ARBA" id="ARBA00004123"/>
    </source>
</evidence>
<keyword evidence="6" id="KW-0508">mRNA splicing</keyword>
<gene>
    <name evidence="10" type="ORF">OsI_02630</name>
</gene>
<evidence type="ECO:0000256" key="6">
    <source>
        <dbReference type="ARBA" id="ARBA00023187"/>
    </source>
</evidence>
<dbReference type="GO" id="GO:0071006">
    <property type="term" value="C:U2-type catalytic step 1 spliceosome"/>
    <property type="evidence" value="ECO:0007669"/>
    <property type="project" value="UniProtKB-UniRule"/>
</dbReference>
<keyword evidence="3 8" id="KW-0479">Metal-binding</keyword>
<keyword evidence="5 8" id="KW-0862">Zinc</keyword>
<organism evidence="10 11">
    <name type="scientific">Oryza sativa subsp. indica</name>
    <name type="common">Rice</name>
    <dbReference type="NCBI Taxonomy" id="39946"/>
    <lineage>
        <taxon>Eukaryota</taxon>
        <taxon>Viridiplantae</taxon>
        <taxon>Streptophyta</taxon>
        <taxon>Embryophyta</taxon>
        <taxon>Tracheophyta</taxon>
        <taxon>Spermatophyta</taxon>
        <taxon>Magnoliopsida</taxon>
        <taxon>Liliopsida</taxon>
        <taxon>Poales</taxon>
        <taxon>Poaceae</taxon>
        <taxon>BOP clade</taxon>
        <taxon>Oryzoideae</taxon>
        <taxon>Oryzeae</taxon>
        <taxon>Oryzinae</taxon>
        <taxon>Oryza</taxon>
        <taxon>Oryza sativa</taxon>
    </lineage>
</organism>
<evidence type="ECO:0000256" key="8">
    <source>
        <dbReference type="HAMAP-Rule" id="MF_03226"/>
    </source>
</evidence>
<dbReference type="HOGENOM" id="CLU_516210_0_0_1"/>
<evidence type="ECO:0000256" key="5">
    <source>
        <dbReference type="ARBA" id="ARBA00022833"/>
    </source>
</evidence>
<feature type="region of interest" description="Disordered" evidence="9">
    <location>
        <begin position="329"/>
        <end position="376"/>
    </location>
</feature>
<keyword evidence="4 8" id="KW-0747">Spliceosome</keyword>
<dbReference type="HAMAP" id="MF_03226">
    <property type="entry name" value="YJU2"/>
    <property type="match status" value="1"/>
</dbReference>
<evidence type="ECO:0000313" key="10">
    <source>
        <dbReference type="EMBL" id="EEC70982.1"/>
    </source>
</evidence>
<name>B8AB71_ORYSI</name>
<keyword evidence="7 8" id="KW-0539">Nucleus</keyword>
<dbReference type="InterPro" id="IPR043701">
    <property type="entry name" value="Yju2"/>
</dbReference>
<dbReference type="Pfam" id="PF04502">
    <property type="entry name" value="Saf4_Yju2"/>
    <property type="match status" value="1"/>
</dbReference>
<comment type="similarity">
    <text evidence="8">Belongs to the CWC16 family. YJU2 subfamily.</text>
</comment>
<dbReference type="EMBL" id="CM000126">
    <property type="protein sequence ID" value="EEC70982.1"/>
    <property type="molecule type" value="Genomic_DNA"/>
</dbReference>
<dbReference type="STRING" id="39946.B8AB71"/>
<dbReference type="PANTHER" id="PTHR12111:SF1">
    <property type="entry name" value="SPLICING FACTOR YJU2"/>
    <property type="match status" value="1"/>
</dbReference>
<evidence type="ECO:0000256" key="7">
    <source>
        <dbReference type="ARBA" id="ARBA00023242"/>
    </source>
</evidence>